<dbReference type="EMBL" id="CM045771">
    <property type="protein sequence ID" value="KAI7989979.1"/>
    <property type="molecule type" value="Genomic_DNA"/>
</dbReference>
<gene>
    <name evidence="1" type="ORF">LOK49_LG13G00088</name>
</gene>
<dbReference type="Proteomes" id="UP001060215">
    <property type="component" value="Chromosome 14"/>
</dbReference>
<keyword evidence="2" id="KW-1185">Reference proteome</keyword>
<proteinExistence type="predicted"/>
<protein>
    <submittedName>
        <fullName evidence="1">Cellulose synthase-like protein E1</fullName>
    </submittedName>
</protein>
<evidence type="ECO:0000313" key="2">
    <source>
        <dbReference type="Proteomes" id="UP001060215"/>
    </source>
</evidence>
<reference evidence="1 2" key="1">
    <citation type="journal article" date="2022" name="Plant J.">
        <title>Chromosome-level genome of Camellia lanceoleosa provides a valuable resource for understanding genome evolution and self-incompatibility.</title>
        <authorList>
            <person name="Gong W."/>
            <person name="Xiao S."/>
            <person name="Wang L."/>
            <person name="Liao Z."/>
            <person name="Chang Y."/>
            <person name="Mo W."/>
            <person name="Hu G."/>
            <person name="Li W."/>
            <person name="Zhao G."/>
            <person name="Zhu H."/>
            <person name="Hu X."/>
            <person name="Ji K."/>
            <person name="Xiang X."/>
            <person name="Song Q."/>
            <person name="Yuan D."/>
            <person name="Jin S."/>
            <person name="Zhang L."/>
        </authorList>
    </citation>
    <scope>NUCLEOTIDE SEQUENCE [LARGE SCALE GENOMIC DNA]</scope>
    <source>
        <strain evidence="1">SQ_2022a</strain>
    </source>
</reference>
<accession>A0ACC0FMN5</accession>
<evidence type="ECO:0000313" key="1">
    <source>
        <dbReference type="EMBL" id="KAI7989979.1"/>
    </source>
</evidence>
<name>A0ACC0FMN5_9ERIC</name>
<organism evidence="1 2">
    <name type="scientific">Camellia lanceoleosa</name>
    <dbReference type="NCBI Taxonomy" id="1840588"/>
    <lineage>
        <taxon>Eukaryota</taxon>
        <taxon>Viridiplantae</taxon>
        <taxon>Streptophyta</taxon>
        <taxon>Embryophyta</taxon>
        <taxon>Tracheophyta</taxon>
        <taxon>Spermatophyta</taxon>
        <taxon>Magnoliopsida</taxon>
        <taxon>eudicotyledons</taxon>
        <taxon>Gunneridae</taxon>
        <taxon>Pentapetalae</taxon>
        <taxon>asterids</taxon>
        <taxon>Ericales</taxon>
        <taxon>Theaceae</taxon>
        <taxon>Camellia</taxon>
    </lineage>
</organism>
<comment type="caution">
    <text evidence="1">The sequence shown here is derived from an EMBL/GenBank/DDBJ whole genome shotgun (WGS) entry which is preliminary data.</text>
</comment>
<sequence length="143" mass="16977">MVINIVLSVMAYDYPPEKLSVYFSDDGGSELMFYALLEASRFAKYWLPFLQEIQNRTTGFAAEREIIAKKMKKKMSRSLWLEEIVRRISSERWKKKRAGRRRNGSLWQRRRRRKRRRERRRGRGGGDGEEVAVCKLRKKGFGG</sequence>